<comment type="caution">
    <text evidence="1">The sequence shown here is derived from an EMBL/GenBank/DDBJ whole genome shotgun (WGS) entry which is preliminary data.</text>
</comment>
<dbReference type="Proteomes" id="UP001560573">
    <property type="component" value="Unassembled WGS sequence"/>
</dbReference>
<keyword evidence="2" id="KW-1185">Reference proteome</keyword>
<sequence>MIVGTIEHILKHVDDKAGSLIRDFVARASSETEDGTYPLIGDEVFAKVLSYNTTADNNNQVEAHNQYVDIQTLISGNEKVEVYKRGLLNTTDPYSGEIDCEFFTPSVNAKIADVILNKENSAVFFPNDAHLPNLNYQTENGPIKKIVIKIYEKYFS</sequence>
<reference evidence="1 2" key="1">
    <citation type="submission" date="2023-07" db="EMBL/GenBank/DDBJ databases">
        <authorList>
            <person name="Lian W.-H."/>
        </authorList>
    </citation>
    <scope>NUCLEOTIDE SEQUENCE [LARGE SCALE GENOMIC DNA]</scope>
    <source>
        <strain evidence="1 2">SYSU DXS3180</strain>
    </source>
</reference>
<dbReference type="Pfam" id="PF04074">
    <property type="entry name" value="DUF386"/>
    <property type="match status" value="1"/>
</dbReference>
<protein>
    <submittedName>
        <fullName evidence="1">YhcH/YjgK/YiaL family protein</fullName>
    </submittedName>
</protein>
<accession>A0ABV3Z820</accession>
<dbReference type="RefSeq" id="WP_369327395.1">
    <property type="nucleotide sequence ID" value="NZ_JAULBC010000001.1"/>
</dbReference>
<name>A0ABV3Z820_9BACT</name>
<proteinExistence type="predicted"/>
<evidence type="ECO:0000313" key="2">
    <source>
        <dbReference type="Proteomes" id="UP001560573"/>
    </source>
</evidence>
<dbReference type="PANTHER" id="PTHR34986:SF1">
    <property type="entry name" value="PROTEIN YIAL"/>
    <property type="match status" value="1"/>
</dbReference>
<dbReference type="SUPFAM" id="SSF51197">
    <property type="entry name" value="Clavaminate synthase-like"/>
    <property type="match status" value="1"/>
</dbReference>
<evidence type="ECO:0000313" key="1">
    <source>
        <dbReference type="EMBL" id="MEX6686006.1"/>
    </source>
</evidence>
<organism evidence="1 2">
    <name type="scientific">Danxiaibacter flavus</name>
    <dbReference type="NCBI Taxonomy" id="3049108"/>
    <lineage>
        <taxon>Bacteria</taxon>
        <taxon>Pseudomonadati</taxon>
        <taxon>Bacteroidota</taxon>
        <taxon>Chitinophagia</taxon>
        <taxon>Chitinophagales</taxon>
        <taxon>Chitinophagaceae</taxon>
        <taxon>Danxiaibacter</taxon>
    </lineage>
</organism>
<dbReference type="InterPro" id="IPR004375">
    <property type="entry name" value="NanQ/TabA/YiaL"/>
</dbReference>
<dbReference type="NCBIfam" id="TIGR00022">
    <property type="entry name" value="YhcH/YjgK/YiaL family protein"/>
    <property type="match status" value="1"/>
</dbReference>
<dbReference type="InterPro" id="IPR037012">
    <property type="entry name" value="NanQ/TabA/YiaL_sf"/>
</dbReference>
<dbReference type="Gene3D" id="2.60.120.370">
    <property type="entry name" value="YhcH/YjgK/YiaL"/>
    <property type="match status" value="1"/>
</dbReference>
<dbReference type="PANTHER" id="PTHR34986">
    <property type="entry name" value="EVOLVED BETA-GALACTOSIDASE SUBUNIT BETA"/>
    <property type="match status" value="1"/>
</dbReference>
<dbReference type="EMBL" id="JAULBC010000001">
    <property type="protein sequence ID" value="MEX6686006.1"/>
    <property type="molecule type" value="Genomic_DNA"/>
</dbReference>
<gene>
    <name evidence="1" type="ORF">QTN47_00785</name>
</gene>